<proteinExistence type="predicted"/>
<sequence length="395" mass="44396">MRKQLFFTLARPCVAVGRRFISGDNKSIDSSAFISDDDALRGELASALDTEGHALPFDVHLQQPHSSGDGTAGDTSTIQLEKLSHPPARFDLLTNSFVYKWQTKAALARKVSGPMREWAAELKYRTGVHIELEPTYPERLSENAVKGSGSDEGDGTQWGAYETADDVDITVYLFGSERGIFNCHKLMEAAIQQDPVYVRLGIFRRLANSSEVEWLMLRRINRELRPPDIPPISLKLPGKWTLLYERYKEAAIRTLWEETGITVDASNVYPTGHLYQTVPQYYWRVPVRYFVAEVPSDIRVEGPQVVPLQYMRNWDARLLRQSPDPIDRAWAQLADPATGCAWMKASMIDQLQKPLRGDNYMAIRYTPPPYSNLQEVVGLGDGSITPSTGNGEDAS</sequence>
<gene>
    <name evidence="1" type="ORF">TEOVI_000175600</name>
</gene>
<dbReference type="GeneID" id="92375696"/>
<organism evidence="1 2">
    <name type="scientific">Trypanosoma equiperdum</name>
    <dbReference type="NCBI Taxonomy" id="5694"/>
    <lineage>
        <taxon>Eukaryota</taxon>
        <taxon>Discoba</taxon>
        <taxon>Euglenozoa</taxon>
        <taxon>Kinetoplastea</taxon>
        <taxon>Metakinetoplastina</taxon>
        <taxon>Trypanosomatida</taxon>
        <taxon>Trypanosomatidae</taxon>
        <taxon>Trypanosoma</taxon>
    </lineage>
</organism>
<evidence type="ECO:0000313" key="2">
    <source>
        <dbReference type="Proteomes" id="UP000195570"/>
    </source>
</evidence>
<dbReference type="InterPro" id="IPR015797">
    <property type="entry name" value="NUDIX_hydrolase-like_dom_sf"/>
</dbReference>
<dbReference type="EMBL" id="CZPT02001381">
    <property type="protein sequence ID" value="SCU70183.1"/>
    <property type="molecule type" value="Genomic_DNA"/>
</dbReference>
<dbReference type="SUPFAM" id="SSF55811">
    <property type="entry name" value="Nudix"/>
    <property type="match status" value="1"/>
</dbReference>
<dbReference type="Gene3D" id="3.90.79.10">
    <property type="entry name" value="Nucleoside Triphosphate Pyrophosphohydrolase"/>
    <property type="match status" value="1"/>
</dbReference>
<name>A0A1G4IDS9_TRYEQ</name>
<evidence type="ECO:0000313" key="1">
    <source>
        <dbReference type="EMBL" id="SCU70183.1"/>
    </source>
</evidence>
<dbReference type="RefSeq" id="XP_067081039.1">
    <property type="nucleotide sequence ID" value="XM_067224938.1"/>
</dbReference>
<accession>A0A1G4IDS9</accession>
<comment type="caution">
    <text evidence="1">The sequence shown here is derived from an EMBL/GenBank/DDBJ whole genome shotgun (WGS) entry which is preliminary data.</text>
</comment>
<dbReference type="AlphaFoldDB" id="A0A1G4IDS9"/>
<protein>
    <submittedName>
        <fullName evidence="1">Mitochondrial RNA binding complex 1 subunit</fullName>
    </submittedName>
</protein>
<dbReference type="Proteomes" id="UP000195570">
    <property type="component" value="Unassembled WGS sequence"/>
</dbReference>
<reference evidence="1" key="1">
    <citation type="submission" date="2016-09" db="EMBL/GenBank/DDBJ databases">
        <authorList>
            <person name="Hebert L."/>
            <person name="Moumen B."/>
        </authorList>
    </citation>
    <scope>NUCLEOTIDE SEQUENCE [LARGE SCALE GENOMIC DNA]</scope>
    <source>
        <strain evidence="1">OVI</strain>
    </source>
</reference>
<dbReference type="VEuPathDB" id="TriTrypDB:TEOVI_000175600"/>
<keyword evidence="2" id="KW-1185">Reference proteome</keyword>